<gene>
    <name evidence="2" type="ORF">TSPGSL018_9108</name>
</gene>
<sequence length="82" mass="8673">LCGARRSHLCFSHNGSGEDEASGCPSGSSHVSRELCMDGGHCPQAKLLGVLANAWEVSPSMSRPQRNLVNGTATETQRPIHS</sequence>
<feature type="region of interest" description="Disordered" evidence="1">
    <location>
        <begin position="60"/>
        <end position="82"/>
    </location>
</feature>
<proteinExistence type="predicted"/>
<organism evidence="2">
    <name type="scientific">Tetraselmis sp. GSL018</name>
    <dbReference type="NCBI Taxonomy" id="582737"/>
    <lineage>
        <taxon>Eukaryota</taxon>
        <taxon>Viridiplantae</taxon>
        <taxon>Chlorophyta</taxon>
        <taxon>core chlorophytes</taxon>
        <taxon>Chlorodendrophyceae</taxon>
        <taxon>Chlorodendrales</taxon>
        <taxon>Chlorodendraceae</taxon>
        <taxon>Tetraselmis</taxon>
    </lineage>
</organism>
<reference evidence="2" key="1">
    <citation type="submission" date="2014-05" db="EMBL/GenBank/DDBJ databases">
        <title>The transcriptome of the halophilic microalga Tetraselmis sp. GSL018 isolated from the Great Salt Lake, Utah.</title>
        <authorList>
            <person name="Jinkerson R.E."/>
            <person name="D'Adamo S."/>
            <person name="Posewitz M.C."/>
        </authorList>
    </citation>
    <scope>NUCLEOTIDE SEQUENCE</scope>
    <source>
        <strain evidence="2">GSL018</strain>
    </source>
</reference>
<accession>A0A061SDG6</accession>
<dbReference type="AlphaFoldDB" id="A0A061SDG6"/>
<protein>
    <submittedName>
        <fullName evidence="2">Uncharacterized protein</fullName>
    </submittedName>
</protein>
<evidence type="ECO:0000313" key="2">
    <source>
        <dbReference type="EMBL" id="JAC80915.1"/>
    </source>
</evidence>
<feature type="non-terminal residue" evidence="2">
    <location>
        <position position="1"/>
    </location>
</feature>
<evidence type="ECO:0000256" key="1">
    <source>
        <dbReference type="SAM" id="MobiDB-lite"/>
    </source>
</evidence>
<dbReference type="EMBL" id="GBEZ01004289">
    <property type="protein sequence ID" value="JAC80915.1"/>
    <property type="molecule type" value="Transcribed_RNA"/>
</dbReference>
<feature type="non-terminal residue" evidence="2">
    <location>
        <position position="82"/>
    </location>
</feature>
<name>A0A061SDG6_9CHLO</name>